<evidence type="ECO:0000313" key="2">
    <source>
        <dbReference type="Proteomes" id="UP001163735"/>
    </source>
</evidence>
<name>A0A9E8JZP3_9CAUD</name>
<sequence>MIGFTLSPQGLKILLDVLEIAPLGEHPALVNGLIDKLSTFKDKGVAVVDPEDYEEMLEDQIFLQCLQAAGVDNWDGYSDAQEMMEEDFE</sequence>
<dbReference type="InterPro" id="IPR058007">
    <property type="entry name" value="Gp5.9"/>
</dbReference>
<evidence type="ECO:0000313" key="1">
    <source>
        <dbReference type="EMBL" id="UZV39677.1"/>
    </source>
</evidence>
<proteinExistence type="predicted"/>
<keyword evidence="2" id="KW-1185">Reference proteome</keyword>
<accession>A0A9E8JZP3</accession>
<dbReference type="Proteomes" id="UP001163735">
    <property type="component" value="Segment"/>
</dbReference>
<reference evidence="1" key="1">
    <citation type="submission" date="2022-09" db="EMBL/GenBank/DDBJ databases">
        <authorList>
            <person name="Cebeci A."/>
            <person name="Ture M."/>
            <person name="Alemdag M."/>
            <person name="Altinok I."/>
        </authorList>
    </citation>
    <scope>NUCLEOTIDE SEQUENCE</scope>
</reference>
<dbReference type="Pfam" id="PF25708">
    <property type="entry name" value="Phage_T7_Gp5_9"/>
    <property type="match status" value="1"/>
</dbReference>
<gene>
    <name evidence="1" type="ORF">APT65_00074</name>
</gene>
<organism evidence="1 2">
    <name type="scientific">Aeromonas phage APT65</name>
    <dbReference type="NCBI Taxonomy" id="2982914"/>
    <lineage>
        <taxon>Viruses</taxon>
        <taxon>Duplodnaviria</taxon>
        <taxon>Heunggongvirae</taxon>
        <taxon>Uroviricota</taxon>
        <taxon>Caudoviricetes</taxon>
        <taxon>Aquaneticvirus</taxon>
        <taxon>Aquaneticvirus ApT65</taxon>
    </lineage>
</organism>
<protein>
    <submittedName>
        <fullName evidence="1">Uncharacterized protein</fullName>
    </submittedName>
</protein>
<dbReference type="EMBL" id="OP491958">
    <property type="protein sequence ID" value="UZV39677.1"/>
    <property type="molecule type" value="Genomic_DNA"/>
</dbReference>